<reference evidence="4" key="1">
    <citation type="journal article" date="2020" name="Stud. Mycol.">
        <title>101 Dothideomycetes genomes: a test case for predicting lifestyles and emergence of pathogens.</title>
        <authorList>
            <person name="Haridas S."/>
            <person name="Albert R."/>
            <person name="Binder M."/>
            <person name="Bloem J."/>
            <person name="Labutti K."/>
            <person name="Salamov A."/>
            <person name="Andreopoulos B."/>
            <person name="Baker S."/>
            <person name="Barry K."/>
            <person name="Bills G."/>
            <person name="Bluhm B."/>
            <person name="Cannon C."/>
            <person name="Castanera R."/>
            <person name="Culley D."/>
            <person name="Daum C."/>
            <person name="Ezra D."/>
            <person name="Gonzalez J."/>
            <person name="Henrissat B."/>
            <person name="Kuo A."/>
            <person name="Liang C."/>
            <person name="Lipzen A."/>
            <person name="Lutzoni F."/>
            <person name="Magnuson J."/>
            <person name="Mondo S."/>
            <person name="Nolan M."/>
            <person name="Ohm R."/>
            <person name="Pangilinan J."/>
            <person name="Park H.-J."/>
            <person name="Ramirez L."/>
            <person name="Alfaro M."/>
            <person name="Sun H."/>
            <person name="Tritt A."/>
            <person name="Yoshinaga Y."/>
            <person name="Zwiers L.-H."/>
            <person name="Turgeon B."/>
            <person name="Goodwin S."/>
            <person name="Spatafora J."/>
            <person name="Crous P."/>
            <person name="Grigoriev I."/>
        </authorList>
    </citation>
    <scope>NUCLEOTIDE SEQUENCE</scope>
    <source>
        <strain evidence="4">CBS 113389</strain>
    </source>
</reference>
<organism evidence="4 5">
    <name type="scientific">Neohortaea acidophila</name>
    <dbReference type="NCBI Taxonomy" id="245834"/>
    <lineage>
        <taxon>Eukaryota</taxon>
        <taxon>Fungi</taxon>
        <taxon>Dikarya</taxon>
        <taxon>Ascomycota</taxon>
        <taxon>Pezizomycotina</taxon>
        <taxon>Dothideomycetes</taxon>
        <taxon>Dothideomycetidae</taxon>
        <taxon>Mycosphaerellales</taxon>
        <taxon>Teratosphaeriaceae</taxon>
        <taxon>Neohortaea</taxon>
    </lineage>
</organism>
<keyword evidence="2" id="KW-0521">NADP</keyword>
<dbReference type="Pfam" id="PF00106">
    <property type="entry name" value="adh_short"/>
    <property type="match status" value="1"/>
</dbReference>
<dbReference type="SUPFAM" id="SSF51735">
    <property type="entry name" value="NAD(P)-binding Rossmann-fold domains"/>
    <property type="match status" value="1"/>
</dbReference>
<gene>
    <name evidence="4" type="ORF">BDY17DRAFT_303857</name>
</gene>
<evidence type="ECO:0000313" key="4">
    <source>
        <dbReference type="EMBL" id="KAF2479431.1"/>
    </source>
</evidence>
<dbReference type="GeneID" id="54475648"/>
<dbReference type="PRINTS" id="PR00080">
    <property type="entry name" value="SDRFAMILY"/>
</dbReference>
<comment type="similarity">
    <text evidence="1 3">Belongs to the short-chain dehydrogenases/reductases (SDR) family.</text>
</comment>
<dbReference type="FunFam" id="3.40.50.720:FF:000084">
    <property type="entry name" value="Short-chain dehydrogenase reductase"/>
    <property type="match status" value="1"/>
</dbReference>
<dbReference type="PANTHER" id="PTHR42760">
    <property type="entry name" value="SHORT-CHAIN DEHYDROGENASES/REDUCTASES FAMILY MEMBER"/>
    <property type="match status" value="1"/>
</dbReference>
<keyword evidence="5" id="KW-1185">Reference proteome</keyword>
<protein>
    <recommendedName>
        <fullName evidence="6">Acetoin dehydrogenase-like protein</fullName>
    </recommendedName>
</protein>
<evidence type="ECO:0000256" key="2">
    <source>
        <dbReference type="ARBA" id="ARBA00022857"/>
    </source>
</evidence>
<accession>A0A6A6PI85</accession>
<dbReference type="GO" id="GO:0016616">
    <property type="term" value="F:oxidoreductase activity, acting on the CH-OH group of donors, NAD or NADP as acceptor"/>
    <property type="evidence" value="ECO:0007669"/>
    <property type="project" value="TreeGrafter"/>
</dbReference>
<evidence type="ECO:0000313" key="5">
    <source>
        <dbReference type="Proteomes" id="UP000799767"/>
    </source>
</evidence>
<dbReference type="AlphaFoldDB" id="A0A6A6PI85"/>
<proteinExistence type="inferred from homology"/>
<dbReference type="PANTHER" id="PTHR42760:SF121">
    <property type="entry name" value="3-OXOACYL-(ACYL-CARRIER-PROTEIN) REDUCTASE"/>
    <property type="match status" value="1"/>
</dbReference>
<evidence type="ECO:0008006" key="6">
    <source>
        <dbReference type="Google" id="ProtNLM"/>
    </source>
</evidence>
<dbReference type="Gene3D" id="3.40.50.720">
    <property type="entry name" value="NAD(P)-binding Rossmann-like Domain"/>
    <property type="match status" value="1"/>
</dbReference>
<dbReference type="PROSITE" id="PS00061">
    <property type="entry name" value="ADH_SHORT"/>
    <property type="match status" value="1"/>
</dbReference>
<dbReference type="InterPro" id="IPR002347">
    <property type="entry name" value="SDR_fam"/>
</dbReference>
<name>A0A6A6PI85_9PEZI</name>
<dbReference type="GO" id="GO:0048038">
    <property type="term" value="F:quinone binding"/>
    <property type="evidence" value="ECO:0007669"/>
    <property type="project" value="TreeGrafter"/>
</dbReference>
<dbReference type="PRINTS" id="PR00081">
    <property type="entry name" value="GDHRDH"/>
</dbReference>
<dbReference type="OrthoDB" id="498125at2759"/>
<dbReference type="RefSeq" id="XP_033586001.1">
    <property type="nucleotide sequence ID" value="XM_033734646.1"/>
</dbReference>
<dbReference type="GO" id="GO:0006633">
    <property type="term" value="P:fatty acid biosynthetic process"/>
    <property type="evidence" value="ECO:0007669"/>
    <property type="project" value="TreeGrafter"/>
</dbReference>
<evidence type="ECO:0000256" key="3">
    <source>
        <dbReference type="RuleBase" id="RU000363"/>
    </source>
</evidence>
<evidence type="ECO:0000256" key="1">
    <source>
        <dbReference type="ARBA" id="ARBA00006484"/>
    </source>
</evidence>
<dbReference type="Proteomes" id="UP000799767">
    <property type="component" value="Unassembled WGS sequence"/>
</dbReference>
<sequence>MGKTAIVTGSSRGIGRAIALRLADDGYDVAINDVPANQKGCEEVAEEIKKKGRKAIVAIADVTKLSEVEAMIEKSVKELGELNTLVANAGIAQVKALLDLTEEDFQRMFAVNVFGVQNCYSAGARQLIKQKNCKPDAPGKLIGCASIVAFKPFPLLSHYSASKWAVRGLTQAYAMEMAEHNITVNAYAPGIVGTAMWDVIDEELAKKQGKNKGDVIKHYVKELTALGRTSVPEDVAKLVGFLASSDSNFVTGQTQVVDGGIIFT</sequence>
<dbReference type="InterPro" id="IPR020904">
    <property type="entry name" value="Sc_DH/Rdtase_CS"/>
</dbReference>
<dbReference type="EMBL" id="MU001641">
    <property type="protein sequence ID" value="KAF2479431.1"/>
    <property type="molecule type" value="Genomic_DNA"/>
</dbReference>
<dbReference type="InterPro" id="IPR036291">
    <property type="entry name" value="NAD(P)-bd_dom_sf"/>
</dbReference>